<dbReference type="Pfam" id="PF01436">
    <property type="entry name" value="NHL"/>
    <property type="match status" value="5"/>
</dbReference>
<dbReference type="CDD" id="cd00603">
    <property type="entry name" value="IPT_PCSR"/>
    <property type="match status" value="1"/>
</dbReference>
<dbReference type="Gene3D" id="2.120.10.30">
    <property type="entry name" value="TolB, C-terminal domain"/>
    <property type="match status" value="4"/>
</dbReference>
<dbReference type="InterPro" id="IPR013783">
    <property type="entry name" value="Ig-like_fold"/>
</dbReference>
<dbReference type="SUPFAM" id="SSF81296">
    <property type="entry name" value="E set domains"/>
    <property type="match status" value="2"/>
</dbReference>
<keyword evidence="6" id="KW-1185">Reference proteome</keyword>
<feature type="repeat" description="NHL" evidence="2">
    <location>
        <begin position="323"/>
        <end position="358"/>
    </location>
</feature>
<reference evidence="6" key="1">
    <citation type="journal article" date="2019" name="Int. J. Syst. Evol. Microbiol.">
        <title>The Global Catalogue of Microorganisms (GCM) 10K type strain sequencing project: providing services to taxonomists for standard genome sequencing and annotation.</title>
        <authorList>
            <consortium name="The Broad Institute Genomics Platform"/>
            <consortium name="The Broad Institute Genome Sequencing Center for Infectious Disease"/>
            <person name="Wu L."/>
            <person name="Ma J."/>
        </authorList>
    </citation>
    <scope>NUCLEOTIDE SEQUENCE [LARGE SCALE GENOMIC DNA]</scope>
    <source>
        <strain evidence="6">CCUG 58938</strain>
    </source>
</reference>
<feature type="domain" description="IPT/TIG" evidence="4">
    <location>
        <begin position="31"/>
        <end position="112"/>
    </location>
</feature>
<dbReference type="PROSITE" id="PS51125">
    <property type="entry name" value="NHL"/>
    <property type="match status" value="5"/>
</dbReference>
<feature type="repeat" description="NHL" evidence="2">
    <location>
        <begin position="215"/>
        <end position="250"/>
    </location>
</feature>
<feature type="repeat" description="NHL" evidence="2">
    <location>
        <begin position="385"/>
        <end position="415"/>
    </location>
</feature>
<feature type="repeat" description="NHL" evidence="2">
    <location>
        <begin position="262"/>
        <end position="304"/>
    </location>
</feature>
<dbReference type="InterPro" id="IPR002909">
    <property type="entry name" value="IPT_dom"/>
</dbReference>
<dbReference type="Gene3D" id="2.60.40.10">
    <property type="entry name" value="Immunoglobulins"/>
    <property type="match status" value="2"/>
</dbReference>
<dbReference type="PANTHER" id="PTHR13833:SF71">
    <property type="entry name" value="NHL DOMAIN-CONTAINING PROTEIN"/>
    <property type="match status" value="1"/>
</dbReference>
<dbReference type="InterPro" id="IPR001258">
    <property type="entry name" value="NHL_repeat"/>
</dbReference>
<organism evidence="5 6">
    <name type="scientific">Ohtaekwangia kribbensis</name>
    <dbReference type="NCBI Taxonomy" id="688913"/>
    <lineage>
        <taxon>Bacteria</taxon>
        <taxon>Pseudomonadati</taxon>
        <taxon>Bacteroidota</taxon>
        <taxon>Cytophagia</taxon>
        <taxon>Cytophagales</taxon>
        <taxon>Fulvivirgaceae</taxon>
        <taxon>Ohtaekwangia</taxon>
    </lineage>
</organism>
<feature type="domain" description="IPT/TIG" evidence="4">
    <location>
        <begin position="114"/>
        <end position="194"/>
    </location>
</feature>
<dbReference type="SMART" id="SM00429">
    <property type="entry name" value="IPT"/>
    <property type="match status" value="2"/>
</dbReference>
<evidence type="ECO:0000256" key="3">
    <source>
        <dbReference type="SAM" id="SignalP"/>
    </source>
</evidence>
<dbReference type="SUPFAM" id="SSF101898">
    <property type="entry name" value="NHL repeat"/>
    <property type="match status" value="1"/>
</dbReference>
<dbReference type="InterPro" id="IPR014756">
    <property type="entry name" value="Ig_E-set"/>
</dbReference>
<dbReference type="PANTHER" id="PTHR13833">
    <property type="match status" value="1"/>
</dbReference>
<keyword evidence="3" id="KW-0732">Signal</keyword>
<dbReference type="Proteomes" id="UP001597112">
    <property type="component" value="Unassembled WGS sequence"/>
</dbReference>
<evidence type="ECO:0000259" key="4">
    <source>
        <dbReference type="SMART" id="SM00429"/>
    </source>
</evidence>
<accession>A0ABW3KBI2</accession>
<dbReference type="EMBL" id="JBHTKA010000016">
    <property type="protein sequence ID" value="MFD1003412.1"/>
    <property type="molecule type" value="Genomic_DNA"/>
</dbReference>
<dbReference type="InterPro" id="IPR011042">
    <property type="entry name" value="6-blade_b-propeller_TolB-like"/>
</dbReference>
<evidence type="ECO:0000313" key="5">
    <source>
        <dbReference type="EMBL" id="MFD1003412.1"/>
    </source>
</evidence>
<comment type="caution">
    <text evidence="5">The sequence shown here is derived from an EMBL/GenBank/DDBJ whole genome shotgun (WGS) entry which is preliminary data.</text>
</comment>
<name>A0ABW3KBI2_9BACT</name>
<dbReference type="RefSeq" id="WP_377586091.1">
    <property type="nucleotide sequence ID" value="NZ_JBHTKA010000016.1"/>
</dbReference>
<feature type="chain" id="PRO_5047108499" evidence="3">
    <location>
        <begin position="25"/>
        <end position="522"/>
    </location>
</feature>
<dbReference type="CDD" id="cd14953">
    <property type="entry name" value="NHL_like_1"/>
    <property type="match status" value="1"/>
</dbReference>
<protein>
    <submittedName>
        <fullName evidence="5">IPT/TIG domain-containing protein</fullName>
    </submittedName>
</protein>
<evidence type="ECO:0000313" key="6">
    <source>
        <dbReference type="Proteomes" id="UP001597112"/>
    </source>
</evidence>
<evidence type="ECO:0000256" key="2">
    <source>
        <dbReference type="PROSITE-ProRule" id="PRU00504"/>
    </source>
</evidence>
<gene>
    <name evidence="5" type="ORF">ACFQ21_29075</name>
</gene>
<proteinExistence type="predicted"/>
<keyword evidence="1" id="KW-0677">Repeat</keyword>
<feature type="signal peptide" evidence="3">
    <location>
        <begin position="1"/>
        <end position="24"/>
    </location>
</feature>
<sequence length="522" mass="52897">MKIVVYAKAVLLMAVLLVFNSCNDDDSGTASPSITDFSPTEGIEGTTVTINGTNFSTIASENIVKFNGTTANVTAASTTTLTVTVPAGATTGKITVEVNLQTTTSSGDFKVLAVPAITGFTPMEGSEGTTVTITGTNFSTVISENIVMFNGEAASVTGTTATTLTVTAPSGTTGKITVQVGTQKTTSLDDFVYKPLVTVSTLAGSGIAGFADGTGTAAQFDRPYGVALDANGNVYVADGVNQRIRKITTGGAVSTLAGSGTAGFADGIGATAQFRNPTGIAVDASGNVYVGDVTNNRIRKITPNGVVSTLAGDGTSGLADGTGTAAKFSSPSGLTVDAAGNVYVCDRENNCIRKITPDGVVSTLAGDGAAGTFGYVDGVGTAARFTQPQGITVDPAGNLYVVDYGNHRIRKVTSGGVVTTLAGSSKGFADGIGIAAKFDYPLGIARDTEGNLYVADYNNQRIRKITPSGEVSTLAGSGTQGFVDGTGITAQFEGPFGVGIDVSGNLYVSDRLGHRIRKITIQ</sequence>
<feature type="repeat" description="NHL" evidence="2">
    <location>
        <begin position="426"/>
        <end position="468"/>
    </location>
</feature>
<evidence type="ECO:0000256" key="1">
    <source>
        <dbReference type="ARBA" id="ARBA00022737"/>
    </source>
</evidence>
<dbReference type="Pfam" id="PF01833">
    <property type="entry name" value="TIG"/>
    <property type="match status" value="2"/>
</dbReference>